<accession>A0A8K0K8T3</accession>
<evidence type="ECO:0000313" key="3">
    <source>
        <dbReference type="EMBL" id="KAG8229857.1"/>
    </source>
</evidence>
<dbReference type="Gene3D" id="2.30.29.30">
    <property type="entry name" value="Pleckstrin-homology domain (PH domain)/Phosphotyrosine-binding domain (PTB)"/>
    <property type="match status" value="1"/>
</dbReference>
<proteinExistence type="predicted"/>
<reference evidence="3" key="2">
    <citation type="submission" date="2017-10" db="EMBL/GenBank/DDBJ databases">
        <title>Ladona fulva Genome sequencing and assembly.</title>
        <authorList>
            <person name="Murali S."/>
            <person name="Richards S."/>
            <person name="Bandaranaike D."/>
            <person name="Bellair M."/>
            <person name="Blankenburg K."/>
            <person name="Chao H."/>
            <person name="Dinh H."/>
            <person name="Doddapaneni H."/>
            <person name="Dugan-Rocha S."/>
            <person name="Elkadiri S."/>
            <person name="Gnanaolivu R."/>
            <person name="Hernandez B."/>
            <person name="Skinner E."/>
            <person name="Javaid M."/>
            <person name="Lee S."/>
            <person name="Li M."/>
            <person name="Ming W."/>
            <person name="Munidasa M."/>
            <person name="Muniz J."/>
            <person name="Nguyen L."/>
            <person name="Hughes D."/>
            <person name="Osuji N."/>
            <person name="Pu L.-L."/>
            <person name="Puazo M."/>
            <person name="Qu C."/>
            <person name="Quiroz J."/>
            <person name="Raj R."/>
            <person name="Weissenberger G."/>
            <person name="Xin Y."/>
            <person name="Zou X."/>
            <person name="Han Y."/>
            <person name="Worley K."/>
            <person name="Muzny D."/>
            <person name="Gibbs R."/>
        </authorList>
    </citation>
    <scope>NUCLEOTIDE SEQUENCE</scope>
    <source>
        <strain evidence="3">Sampled in the wild</strain>
    </source>
</reference>
<dbReference type="InterPro" id="IPR001849">
    <property type="entry name" value="PH_domain"/>
</dbReference>
<keyword evidence="4" id="KW-1185">Reference proteome</keyword>
<feature type="compositionally biased region" description="Basic residues" evidence="1">
    <location>
        <begin position="240"/>
        <end position="253"/>
    </location>
</feature>
<dbReference type="EMBL" id="KZ308449">
    <property type="protein sequence ID" value="KAG8229857.1"/>
    <property type="molecule type" value="Genomic_DNA"/>
</dbReference>
<feature type="compositionally biased region" description="Low complexity" evidence="1">
    <location>
        <begin position="277"/>
        <end position="293"/>
    </location>
</feature>
<feature type="compositionally biased region" description="Polar residues" evidence="1">
    <location>
        <begin position="222"/>
        <end position="237"/>
    </location>
</feature>
<feature type="compositionally biased region" description="Low complexity" evidence="1">
    <location>
        <begin position="368"/>
        <end position="382"/>
    </location>
</feature>
<dbReference type="Proteomes" id="UP000792457">
    <property type="component" value="Unassembled WGS sequence"/>
</dbReference>
<evidence type="ECO:0000256" key="1">
    <source>
        <dbReference type="SAM" id="MobiDB-lite"/>
    </source>
</evidence>
<organism evidence="3 4">
    <name type="scientific">Ladona fulva</name>
    <name type="common">Scarce chaser dragonfly</name>
    <name type="synonym">Libellula fulva</name>
    <dbReference type="NCBI Taxonomy" id="123851"/>
    <lineage>
        <taxon>Eukaryota</taxon>
        <taxon>Metazoa</taxon>
        <taxon>Ecdysozoa</taxon>
        <taxon>Arthropoda</taxon>
        <taxon>Hexapoda</taxon>
        <taxon>Insecta</taxon>
        <taxon>Pterygota</taxon>
        <taxon>Palaeoptera</taxon>
        <taxon>Odonata</taxon>
        <taxon>Epiprocta</taxon>
        <taxon>Anisoptera</taxon>
        <taxon>Libelluloidea</taxon>
        <taxon>Libellulidae</taxon>
        <taxon>Ladona</taxon>
    </lineage>
</organism>
<evidence type="ECO:0000259" key="2">
    <source>
        <dbReference type="PROSITE" id="PS50003"/>
    </source>
</evidence>
<feature type="non-terminal residue" evidence="3">
    <location>
        <position position="1"/>
    </location>
</feature>
<feature type="domain" description="PH" evidence="2">
    <location>
        <begin position="1"/>
        <end position="75"/>
    </location>
</feature>
<reference evidence="3" key="1">
    <citation type="submission" date="2013-04" db="EMBL/GenBank/DDBJ databases">
        <authorList>
            <person name="Qu J."/>
            <person name="Murali S.C."/>
            <person name="Bandaranaike D."/>
            <person name="Bellair M."/>
            <person name="Blankenburg K."/>
            <person name="Chao H."/>
            <person name="Dinh H."/>
            <person name="Doddapaneni H."/>
            <person name="Downs B."/>
            <person name="Dugan-Rocha S."/>
            <person name="Elkadiri S."/>
            <person name="Gnanaolivu R.D."/>
            <person name="Hernandez B."/>
            <person name="Javaid M."/>
            <person name="Jayaseelan J.C."/>
            <person name="Lee S."/>
            <person name="Li M."/>
            <person name="Ming W."/>
            <person name="Munidasa M."/>
            <person name="Muniz J."/>
            <person name="Nguyen L."/>
            <person name="Ongeri F."/>
            <person name="Osuji N."/>
            <person name="Pu L.-L."/>
            <person name="Puazo M."/>
            <person name="Qu C."/>
            <person name="Quiroz J."/>
            <person name="Raj R."/>
            <person name="Weissenberger G."/>
            <person name="Xin Y."/>
            <person name="Zou X."/>
            <person name="Han Y."/>
            <person name="Richards S."/>
            <person name="Worley K."/>
            <person name="Muzny D."/>
            <person name="Gibbs R."/>
        </authorList>
    </citation>
    <scope>NUCLEOTIDE SEQUENCE</scope>
    <source>
        <strain evidence="3">Sampled in the wild</strain>
    </source>
</reference>
<feature type="region of interest" description="Disordered" evidence="1">
    <location>
        <begin position="222"/>
        <end position="297"/>
    </location>
</feature>
<dbReference type="PROSITE" id="PS50003">
    <property type="entry name" value="PH_DOMAIN"/>
    <property type="match status" value="1"/>
</dbReference>
<gene>
    <name evidence="3" type="ORF">J437_LFUL009132</name>
</gene>
<protein>
    <recommendedName>
        <fullName evidence="2">PH domain-containing protein</fullName>
    </recommendedName>
</protein>
<comment type="caution">
    <text evidence="3">The sequence shown here is derived from an EMBL/GenBank/DDBJ whole genome shotgun (WGS) entry which is preliminary data.</text>
</comment>
<dbReference type="OrthoDB" id="1854502at2759"/>
<evidence type="ECO:0000313" key="4">
    <source>
        <dbReference type="Proteomes" id="UP000792457"/>
    </source>
</evidence>
<dbReference type="SUPFAM" id="SSF50729">
    <property type="entry name" value="PH domain-like"/>
    <property type="match status" value="1"/>
</dbReference>
<name>A0A8K0K8T3_LADFU</name>
<feature type="region of interest" description="Disordered" evidence="1">
    <location>
        <begin position="349"/>
        <end position="384"/>
    </location>
</feature>
<dbReference type="InterPro" id="IPR011993">
    <property type="entry name" value="PH-like_dom_sf"/>
</dbReference>
<dbReference type="AlphaFoldDB" id="A0A8K0K8T3"/>
<sequence length="397" mass="41564">RYFVLNKGILVYAKNPSGIARGKLHGSVDVGLSVVSTKAIRHRMDIDAEECIYHLKAKSAESFARWVEMLRYHRLYRQHLLSYGERSGHPPVITQPTCDQCHHALSKQMPVNAADFDPAPSTPPTSLAVEHIEARESDVDAASTTTRGGIATAAVSGSPGERHLGMGAGGMLLGAGGGGSQLAAWVVDSAPPLEALARELALTRHNIHSLHKILASLSSIPSNDTEQAASGECNSPSVKKDRRKFGLRRKKGSKGSAAELNLGSSPGGRPTPPPSSAPQMQPQPQMTPPLQTSAPPVAVNEMDSGVFTYSGVATSASEGLHPLSSLSGSHPSLPSATLAVVRPISLTATSAPVPVPGSTIPPTSEHYLSLPSSSTGGSVTPSDNQLREDFVILATES</sequence>